<dbReference type="Proteomes" id="UP000779574">
    <property type="component" value="Unassembled WGS sequence"/>
</dbReference>
<gene>
    <name evidence="1" type="ORF">KCU76_g18834</name>
</gene>
<protein>
    <submittedName>
        <fullName evidence="1">Uncharacterized protein</fullName>
    </submittedName>
</protein>
<reference evidence="1" key="2">
    <citation type="submission" date="2021-08" db="EMBL/GenBank/DDBJ databases">
        <authorList>
            <person name="Gostincar C."/>
            <person name="Sun X."/>
            <person name="Song Z."/>
            <person name="Gunde-Cimerman N."/>
        </authorList>
    </citation>
    <scope>NUCLEOTIDE SEQUENCE</scope>
    <source>
        <strain evidence="1">EXF-9911</strain>
    </source>
</reference>
<dbReference type="EMBL" id="JAHFXF010001744">
    <property type="protein sequence ID" value="KAG9663680.1"/>
    <property type="molecule type" value="Genomic_DNA"/>
</dbReference>
<dbReference type="AlphaFoldDB" id="A0A9P8IWD2"/>
<reference evidence="1" key="1">
    <citation type="journal article" date="2021" name="J Fungi (Basel)">
        <title>Virulence traits and population genomics of the black yeast Aureobasidium melanogenum.</title>
        <authorList>
            <person name="Cernosa A."/>
            <person name="Sun X."/>
            <person name="Gostincar C."/>
            <person name="Fang C."/>
            <person name="Gunde-Cimerman N."/>
            <person name="Song Z."/>
        </authorList>
    </citation>
    <scope>NUCLEOTIDE SEQUENCE</scope>
    <source>
        <strain evidence="1">EXF-9911</strain>
    </source>
</reference>
<proteinExistence type="predicted"/>
<dbReference type="OrthoDB" id="10276110at2759"/>
<name>A0A9P8IWD2_AURME</name>
<comment type="caution">
    <text evidence="1">The sequence shown here is derived from an EMBL/GenBank/DDBJ whole genome shotgun (WGS) entry which is preliminary data.</text>
</comment>
<evidence type="ECO:0000313" key="2">
    <source>
        <dbReference type="Proteomes" id="UP000779574"/>
    </source>
</evidence>
<accession>A0A9P8IWD2</accession>
<sequence length="128" mass="14699">MSESDTKERVEQAIRSFEKIQQECNIQWLEKQVRACETSDVDFTVLEKRRGEFAKLLEYTSWISLASHHNLALVDELLSVDLGQHDKGTCPPPPADQLSVFVEQLHEAINEDYDHDAPDYKAIDLPED</sequence>
<evidence type="ECO:0000313" key="1">
    <source>
        <dbReference type="EMBL" id="KAG9663680.1"/>
    </source>
</evidence>
<organism evidence="1 2">
    <name type="scientific">Aureobasidium melanogenum</name>
    <name type="common">Aureobasidium pullulans var. melanogenum</name>
    <dbReference type="NCBI Taxonomy" id="46634"/>
    <lineage>
        <taxon>Eukaryota</taxon>
        <taxon>Fungi</taxon>
        <taxon>Dikarya</taxon>
        <taxon>Ascomycota</taxon>
        <taxon>Pezizomycotina</taxon>
        <taxon>Dothideomycetes</taxon>
        <taxon>Dothideomycetidae</taxon>
        <taxon>Dothideales</taxon>
        <taxon>Saccotheciaceae</taxon>
        <taxon>Aureobasidium</taxon>
    </lineage>
</organism>
<feature type="non-terminal residue" evidence="1">
    <location>
        <position position="128"/>
    </location>
</feature>